<keyword evidence="2" id="KW-1185">Reference proteome</keyword>
<evidence type="ECO:0008006" key="3">
    <source>
        <dbReference type="Google" id="ProtNLM"/>
    </source>
</evidence>
<proteinExistence type="predicted"/>
<evidence type="ECO:0000313" key="1">
    <source>
        <dbReference type="EMBL" id="QLY32537.1"/>
    </source>
</evidence>
<gene>
    <name evidence="1" type="ORF">H0264_09985</name>
</gene>
<dbReference type="Proteomes" id="UP000515512">
    <property type="component" value="Chromosome"/>
</dbReference>
<sequence>MAVESIALVPAEGVGDGMLQFHDAQSGCTFLVGTPQADPTLWADFMDGALAVYRHYGAEDALEYDAVIDGRSTTLFCVAVDSSGRAVAGVRAEGPHRQVDEVHAVQSWAGRVGEASFRRMVADQIPEGVIECKAGWAARDAENRAALADWVARSIVYCMALLGARYVVGVSPEHALPCYRSSGAKVAWWVPATSYPDARYSTVPVWWDMQTYRSVATEAQVRLIDSELSELLADGAVVPTSWTHGEGLAPA</sequence>
<accession>A0A7D6VGW5</accession>
<dbReference type="KEGG" id="nhu:H0264_09985"/>
<evidence type="ECO:0000313" key="2">
    <source>
        <dbReference type="Proteomes" id="UP000515512"/>
    </source>
</evidence>
<name>A0A7D6VGW5_9NOCA</name>
<reference evidence="1 2" key="1">
    <citation type="submission" date="2020-07" db="EMBL/GenBank/DDBJ databases">
        <authorList>
            <person name="Zhuang K."/>
            <person name="Ran Y."/>
        </authorList>
    </citation>
    <scope>NUCLEOTIDE SEQUENCE [LARGE SCALE GENOMIC DNA]</scope>
    <source>
        <strain evidence="1 2">WCH-YHL-001</strain>
    </source>
</reference>
<protein>
    <recommendedName>
        <fullName evidence="3">GNAT family N-acetyltransferase</fullName>
    </recommendedName>
</protein>
<organism evidence="1 2">
    <name type="scientific">Nocardia huaxiensis</name>
    <dbReference type="NCBI Taxonomy" id="2755382"/>
    <lineage>
        <taxon>Bacteria</taxon>
        <taxon>Bacillati</taxon>
        <taxon>Actinomycetota</taxon>
        <taxon>Actinomycetes</taxon>
        <taxon>Mycobacteriales</taxon>
        <taxon>Nocardiaceae</taxon>
        <taxon>Nocardia</taxon>
    </lineage>
</organism>
<dbReference type="RefSeq" id="WP_181583702.1">
    <property type="nucleotide sequence ID" value="NZ_CP059399.1"/>
</dbReference>
<dbReference type="EMBL" id="CP059399">
    <property type="protein sequence ID" value="QLY32537.1"/>
    <property type="molecule type" value="Genomic_DNA"/>
</dbReference>
<dbReference type="AlphaFoldDB" id="A0A7D6VGW5"/>